<dbReference type="EMBL" id="FRAN01000009">
    <property type="protein sequence ID" value="SHL59786.1"/>
    <property type="molecule type" value="Genomic_DNA"/>
</dbReference>
<dbReference type="RefSeq" id="WP_018129169.1">
    <property type="nucleotide sequence ID" value="NZ_AEMG01000008.1"/>
</dbReference>
<evidence type="ECO:0000313" key="4">
    <source>
        <dbReference type="Proteomes" id="UP000184203"/>
    </source>
</evidence>
<evidence type="ECO:0000313" key="3">
    <source>
        <dbReference type="EMBL" id="SHL59786.1"/>
    </source>
</evidence>
<dbReference type="InterPro" id="IPR027417">
    <property type="entry name" value="P-loop_NTPase"/>
</dbReference>
<reference evidence="4" key="1">
    <citation type="submission" date="2016-11" db="EMBL/GenBank/DDBJ databases">
        <authorList>
            <person name="Varghese N."/>
            <person name="Submissions S."/>
        </authorList>
    </citation>
    <scope>NUCLEOTIDE SEQUENCE [LARGE SCALE GENOMIC DNA]</scope>
    <source>
        <strain evidence="4">DX253</strain>
    </source>
</reference>
<dbReference type="AlphaFoldDB" id="A0A1M7BY56"/>
<keyword evidence="4" id="KW-1185">Reference proteome</keyword>
<evidence type="ECO:0000256" key="1">
    <source>
        <dbReference type="SAM" id="MobiDB-lite"/>
    </source>
</evidence>
<dbReference type="PANTHER" id="PTHR30121">
    <property type="entry name" value="UNCHARACTERIZED PROTEIN YJGR-RELATED"/>
    <property type="match status" value="1"/>
</dbReference>
<name>A0A1M7BY56_HALPU</name>
<proteinExistence type="predicted"/>
<dbReference type="Proteomes" id="UP000184203">
    <property type="component" value="Unassembled WGS sequence"/>
</dbReference>
<dbReference type="PANTHER" id="PTHR30121:SF6">
    <property type="entry name" value="SLR6007 PROTEIN"/>
    <property type="match status" value="1"/>
</dbReference>
<dbReference type="Pfam" id="PF12696">
    <property type="entry name" value="TraG-D_C"/>
    <property type="match status" value="1"/>
</dbReference>
<feature type="region of interest" description="Disordered" evidence="1">
    <location>
        <begin position="1"/>
        <end position="29"/>
    </location>
</feature>
<organism evidence="3 4">
    <name type="scientific">Haladaptatus paucihalophilus DX253</name>
    <dbReference type="NCBI Taxonomy" id="797209"/>
    <lineage>
        <taxon>Archaea</taxon>
        <taxon>Methanobacteriati</taxon>
        <taxon>Methanobacteriota</taxon>
        <taxon>Stenosarchaea group</taxon>
        <taxon>Halobacteria</taxon>
        <taxon>Halobacteriales</taxon>
        <taxon>Haladaptataceae</taxon>
        <taxon>Haladaptatus</taxon>
    </lineage>
</organism>
<protein>
    <submittedName>
        <fullName evidence="3">TraM recognition site of TraD and TraG</fullName>
    </submittedName>
</protein>
<feature type="compositionally biased region" description="Basic and acidic residues" evidence="1">
    <location>
        <begin position="888"/>
        <end position="907"/>
    </location>
</feature>
<dbReference type="Gene3D" id="3.40.50.300">
    <property type="entry name" value="P-loop containing nucleotide triphosphate hydrolases"/>
    <property type="match status" value="2"/>
</dbReference>
<gene>
    <name evidence="3" type="ORF">SAMN05444342_4210</name>
</gene>
<dbReference type="InterPro" id="IPR032689">
    <property type="entry name" value="TraG-D_C"/>
</dbReference>
<accession>A0A1M7BY56</accession>
<feature type="region of interest" description="Disordered" evidence="1">
    <location>
        <begin position="503"/>
        <end position="525"/>
    </location>
</feature>
<evidence type="ECO:0000259" key="2">
    <source>
        <dbReference type="Pfam" id="PF12696"/>
    </source>
</evidence>
<dbReference type="InterPro" id="IPR051162">
    <property type="entry name" value="T4SS_component"/>
</dbReference>
<dbReference type="SUPFAM" id="SSF52540">
    <property type="entry name" value="P-loop containing nucleoside triphosphate hydrolases"/>
    <property type="match status" value="1"/>
</dbReference>
<sequence length="947" mass="106415">MFDTIRNVLSGDSQHPETDDESEDDDDEWQYEYQQDDVELVEGQPMIARDTEQDELFAGPLSRSMMEGPRTNPEQPLFVGVGTRRGRHAGIEQEDLLKHTVLLGPTGYGKSTLMDNMIRAQSEANFPVVFIEPKGDDSPKLIDILPQHRIDNGDLVWLEPGGNRTATVGLNILDPGVESDDPMFDTAVENLVEDLTKMIGIDEYWGPRMDGITKTMVRATARLDYEFTLLDLYYILAEEENAREFANLVDQSGLEWLNYTEKIAEMDDDNLDPIRRRLKDWVEDPIARRVIAFRDSTVNLADIIEERKILVVRMGPERDELKQMVSTAIIRRLWSHVRARSEMREKDRIPCNLFIDEFDYVAHQDSALPTMLSKARSLGLGIFMAMQYPSQVPSDVQEAMFANSNTVLSFKAGHPNHARQIADVLDIDSSILTSEAPHHVWMQMTVERNGRKETAPSFRTYCHPPYPPLRSEAERWHIIEDSARTYGRTPRSSEELREELLIDEGNGPNDDTDDPLAQPTQQAEADAASACEAVYKTVWDESIQQGDPGGWVDLTDTRVVERLADYTPGVESFVDHNDAWRRVVQQVPKNDPYLEEDTSGSGHLLQVDPAPVYAVGTKQNDGGPDHIAPLQDAYVALTQLGFIVEIPEQTGDAMPDGLVRLDDMLDVDRDDDPEAIADAMVEFRDNHPLVHRLAGTRDAYIETEHTTGSSQPSQTVENLAQAANAGHRCLFLSREETAEHVYRTLGEGPFGCWSNHSVDGERRFYTGTQALRIDGDVITRPGASDNVWVHDEATDEYILRDTDGTVHARFDSPARIFEDRDAYPAGGERNVKPPIIPEYEIDGDLDAVEWDVMIVPEPEINEDGTKQRLTPMDLRVIEDGQQISVPHLLRDDPPTHYDTEDKGREGDTNGGSGAATEEEATQEKSEEPSSSGEGEEYLADDLSNIFN</sequence>
<feature type="region of interest" description="Disordered" evidence="1">
    <location>
        <begin position="881"/>
        <end position="947"/>
    </location>
</feature>
<feature type="domain" description="TraD/TraG TraM recognition site" evidence="2">
    <location>
        <begin position="350"/>
        <end position="425"/>
    </location>
</feature>
<feature type="compositionally biased region" description="Acidic residues" evidence="1">
    <location>
        <begin position="18"/>
        <end position="29"/>
    </location>
</feature>
<dbReference type="OrthoDB" id="214394at2157"/>